<dbReference type="Proteomes" id="UP001234178">
    <property type="component" value="Unassembled WGS sequence"/>
</dbReference>
<comment type="caution">
    <text evidence="1">The sequence shown here is derived from an EMBL/GenBank/DDBJ whole genome shotgun (WGS) entry which is preliminary data.</text>
</comment>
<dbReference type="EMBL" id="JAOYFB010000002">
    <property type="protein sequence ID" value="KAK4008917.1"/>
    <property type="molecule type" value="Genomic_DNA"/>
</dbReference>
<accession>A0ABQ9Z7P8</accession>
<name>A0ABQ9Z7P8_9CRUS</name>
<reference evidence="1 2" key="1">
    <citation type="journal article" date="2023" name="Nucleic Acids Res.">
        <title>The hologenome of Daphnia magna reveals possible DNA methylation and microbiome-mediated evolution of the host genome.</title>
        <authorList>
            <person name="Chaturvedi A."/>
            <person name="Li X."/>
            <person name="Dhandapani V."/>
            <person name="Marshall H."/>
            <person name="Kissane S."/>
            <person name="Cuenca-Cambronero M."/>
            <person name="Asole G."/>
            <person name="Calvet F."/>
            <person name="Ruiz-Romero M."/>
            <person name="Marangio P."/>
            <person name="Guigo R."/>
            <person name="Rago D."/>
            <person name="Mirbahai L."/>
            <person name="Eastwood N."/>
            <person name="Colbourne J.K."/>
            <person name="Zhou J."/>
            <person name="Mallon E."/>
            <person name="Orsini L."/>
        </authorList>
    </citation>
    <scope>NUCLEOTIDE SEQUENCE [LARGE SCALE GENOMIC DNA]</scope>
    <source>
        <strain evidence="1">LRV0_1</strain>
    </source>
</reference>
<evidence type="ECO:0000313" key="2">
    <source>
        <dbReference type="Proteomes" id="UP001234178"/>
    </source>
</evidence>
<proteinExistence type="predicted"/>
<gene>
    <name evidence="1" type="ORF">OUZ56_014039</name>
</gene>
<sequence length="81" mass="9201">MAKLVIGTNRKKGLRPSFRLKFTIEQSDMLLRVQLAEEVEGGFIMFCRSVTIQDESQAKFSVLECHGKCSTLKIVAQRSHE</sequence>
<protein>
    <submittedName>
        <fullName evidence="1">Uncharacterized protein</fullName>
    </submittedName>
</protein>
<keyword evidence="2" id="KW-1185">Reference proteome</keyword>
<organism evidence="1 2">
    <name type="scientific">Daphnia magna</name>
    <dbReference type="NCBI Taxonomy" id="35525"/>
    <lineage>
        <taxon>Eukaryota</taxon>
        <taxon>Metazoa</taxon>
        <taxon>Ecdysozoa</taxon>
        <taxon>Arthropoda</taxon>
        <taxon>Crustacea</taxon>
        <taxon>Branchiopoda</taxon>
        <taxon>Diplostraca</taxon>
        <taxon>Cladocera</taxon>
        <taxon>Anomopoda</taxon>
        <taxon>Daphniidae</taxon>
        <taxon>Daphnia</taxon>
    </lineage>
</organism>
<evidence type="ECO:0000313" key="1">
    <source>
        <dbReference type="EMBL" id="KAK4008917.1"/>
    </source>
</evidence>